<evidence type="ECO:0000256" key="8">
    <source>
        <dbReference type="ARBA" id="ARBA00022801"/>
    </source>
</evidence>
<dbReference type="Pfam" id="PF03717">
    <property type="entry name" value="PBP_dimer"/>
    <property type="match status" value="1"/>
</dbReference>
<evidence type="ECO:0000256" key="2">
    <source>
        <dbReference type="ARBA" id="ARBA00004236"/>
    </source>
</evidence>
<dbReference type="Proteomes" id="UP000501253">
    <property type="component" value="Chromosome"/>
</dbReference>
<dbReference type="Gene3D" id="3.90.1310.10">
    <property type="entry name" value="Penicillin-binding protein 2a (Domain 2)"/>
    <property type="match status" value="1"/>
</dbReference>
<evidence type="ECO:0000256" key="5">
    <source>
        <dbReference type="ARBA" id="ARBA00022645"/>
    </source>
</evidence>
<dbReference type="PANTHER" id="PTHR30627:SF2">
    <property type="entry name" value="PEPTIDOGLYCAN D,D-TRANSPEPTIDASE MRDA"/>
    <property type="match status" value="1"/>
</dbReference>
<keyword evidence="13" id="KW-0961">Cell wall biogenesis/degradation</keyword>
<dbReference type="AlphaFoldDB" id="A0A6H1WSG5"/>
<comment type="subcellular location">
    <subcellularLocation>
        <location evidence="2">Cell membrane</location>
    </subcellularLocation>
    <subcellularLocation>
        <location evidence="1">Membrane</location>
        <topology evidence="1">Single-pass membrane protein</topology>
    </subcellularLocation>
</comment>
<dbReference type="InterPro" id="IPR050515">
    <property type="entry name" value="Beta-lactam/transpept"/>
</dbReference>
<dbReference type="GO" id="GO:0071555">
    <property type="term" value="P:cell wall organization"/>
    <property type="evidence" value="ECO:0007669"/>
    <property type="project" value="UniProtKB-KW"/>
</dbReference>
<evidence type="ECO:0000256" key="3">
    <source>
        <dbReference type="ARBA" id="ARBA00022475"/>
    </source>
</evidence>
<protein>
    <submittedName>
        <fullName evidence="17">Penicillin-binding protein 2</fullName>
        <ecNumber evidence="17">3.4.16.4</ecNumber>
    </submittedName>
</protein>
<feature type="domain" description="Penicillin-binding protein dimerisation" evidence="16">
    <location>
        <begin position="57"/>
        <end position="225"/>
    </location>
</feature>
<dbReference type="PANTHER" id="PTHR30627">
    <property type="entry name" value="PEPTIDOGLYCAN D,D-TRANSPEPTIDASE"/>
    <property type="match status" value="1"/>
</dbReference>
<dbReference type="GO" id="GO:0008360">
    <property type="term" value="P:regulation of cell shape"/>
    <property type="evidence" value="ECO:0007669"/>
    <property type="project" value="UniProtKB-KW"/>
</dbReference>
<dbReference type="GO" id="GO:0071972">
    <property type="term" value="F:peptidoglycan L,D-transpeptidase activity"/>
    <property type="evidence" value="ECO:0007669"/>
    <property type="project" value="TreeGrafter"/>
</dbReference>
<keyword evidence="6" id="KW-0645">Protease</keyword>
<name>A0A6H1WSG5_9BACT</name>
<dbReference type="InterPro" id="IPR017790">
    <property type="entry name" value="Penicillin-binding_protein_2"/>
</dbReference>
<evidence type="ECO:0000256" key="4">
    <source>
        <dbReference type="ARBA" id="ARBA00022519"/>
    </source>
</evidence>
<dbReference type="InterPro" id="IPR012338">
    <property type="entry name" value="Beta-lactam/transpept-like"/>
</dbReference>
<evidence type="ECO:0000259" key="15">
    <source>
        <dbReference type="Pfam" id="PF00905"/>
    </source>
</evidence>
<dbReference type="EMBL" id="CP042909">
    <property type="protein sequence ID" value="QJA06099.1"/>
    <property type="molecule type" value="Genomic_DNA"/>
</dbReference>
<organism evidence="17 18">
    <name type="scientific">Thermosulfurimonas marina</name>
    <dbReference type="NCBI Taxonomy" id="2047767"/>
    <lineage>
        <taxon>Bacteria</taxon>
        <taxon>Pseudomonadati</taxon>
        <taxon>Thermodesulfobacteriota</taxon>
        <taxon>Thermodesulfobacteria</taxon>
        <taxon>Thermodesulfobacteriales</taxon>
        <taxon>Thermodesulfobacteriaceae</taxon>
        <taxon>Thermosulfurimonas</taxon>
    </lineage>
</organism>
<feature type="transmembrane region" description="Helical" evidence="14">
    <location>
        <begin position="14"/>
        <end position="35"/>
    </location>
</feature>
<evidence type="ECO:0000256" key="10">
    <source>
        <dbReference type="ARBA" id="ARBA00022984"/>
    </source>
</evidence>
<dbReference type="GO" id="GO:0009002">
    <property type="term" value="F:serine-type D-Ala-D-Ala carboxypeptidase activity"/>
    <property type="evidence" value="ECO:0007669"/>
    <property type="project" value="UniProtKB-EC"/>
</dbReference>
<evidence type="ECO:0000256" key="9">
    <source>
        <dbReference type="ARBA" id="ARBA00022960"/>
    </source>
</evidence>
<keyword evidence="12 14" id="KW-0472">Membrane</keyword>
<dbReference type="InterPro" id="IPR005311">
    <property type="entry name" value="PBP_dimer"/>
</dbReference>
<dbReference type="EC" id="3.4.16.4" evidence="17"/>
<keyword evidence="5 17" id="KW-0121">Carboxypeptidase</keyword>
<dbReference type="GO" id="GO:0005886">
    <property type="term" value="C:plasma membrane"/>
    <property type="evidence" value="ECO:0007669"/>
    <property type="project" value="UniProtKB-SubCell"/>
</dbReference>
<evidence type="ECO:0000256" key="13">
    <source>
        <dbReference type="ARBA" id="ARBA00023316"/>
    </source>
</evidence>
<dbReference type="RefSeq" id="WP_168719447.1">
    <property type="nucleotide sequence ID" value="NZ_CP042909.1"/>
</dbReference>
<dbReference type="SUPFAM" id="SSF56601">
    <property type="entry name" value="beta-lactamase/transpeptidase-like"/>
    <property type="match status" value="1"/>
</dbReference>
<evidence type="ECO:0000313" key="18">
    <source>
        <dbReference type="Proteomes" id="UP000501253"/>
    </source>
</evidence>
<reference evidence="17 18" key="1">
    <citation type="submission" date="2019-08" db="EMBL/GenBank/DDBJ databases">
        <title>Complete genome sequence of Thermosulfurimonas marina SU872T, an anaerobic thermophilic chemolithoautotrophic bacterium isolated from a shallow marine hydrothermal vent.</title>
        <authorList>
            <person name="Allioux M."/>
            <person name="Jebbar M."/>
            <person name="Slobodkina G."/>
            <person name="Slobodkin A."/>
            <person name="Moalic Y."/>
            <person name="Frolova A."/>
            <person name="Shao Z."/>
            <person name="Alain K."/>
        </authorList>
    </citation>
    <scope>NUCLEOTIDE SEQUENCE [LARGE SCALE GENOMIC DNA]</scope>
    <source>
        <strain evidence="17 18">SU872</strain>
    </source>
</reference>
<evidence type="ECO:0000313" key="17">
    <source>
        <dbReference type="EMBL" id="QJA06099.1"/>
    </source>
</evidence>
<dbReference type="KEGG" id="tmai:FVE67_04495"/>
<dbReference type="GO" id="GO:0009252">
    <property type="term" value="P:peptidoglycan biosynthetic process"/>
    <property type="evidence" value="ECO:0007669"/>
    <property type="project" value="UniProtKB-KW"/>
</dbReference>
<evidence type="ECO:0000256" key="6">
    <source>
        <dbReference type="ARBA" id="ARBA00022670"/>
    </source>
</evidence>
<dbReference type="InterPro" id="IPR036138">
    <property type="entry name" value="PBP_dimer_sf"/>
</dbReference>
<accession>A0A6H1WSG5</accession>
<keyword evidence="18" id="KW-1185">Reference proteome</keyword>
<evidence type="ECO:0000256" key="14">
    <source>
        <dbReference type="SAM" id="Phobius"/>
    </source>
</evidence>
<evidence type="ECO:0000256" key="11">
    <source>
        <dbReference type="ARBA" id="ARBA00022989"/>
    </source>
</evidence>
<dbReference type="FunFam" id="3.40.710.10:FF:000024">
    <property type="entry name" value="Penicillin-binding protein 2"/>
    <property type="match status" value="1"/>
</dbReference>
<keyword evidence="9" id="KW-0133">Cell shape</keyword>
<evidence type="ECO:0000256" key="7">
    <source>
        <dbReference type="ARBA" id="ARBA00022692"/>
    </source>
</evidence>
<sequence length="604" mass="68911">MIPSKRTEAFQQRLILFGYFCGFVLFVLLLKLFYLQILRHPYFWRLARERTYDRRPLPAPRGRIFDRRGLLLAGDRPTFNLYVDPQYLRGKEDEVLRRLARLLGEDFSELKNEFLWKKKKAYGEVLLKKRLSRDTVARLEARRYFLPGIRVEPRPERYYPFGEAFFHVLGYVAPITQEEIRRLRPLGYGPSDYVGRTGLEKAYENLLRGRKGEREVERDAFGRVVHIVSETPPQPGADLFLTLEAAFQRQAYALLKDKSGAVVILDPSDGEVLSLVSAPALDPNHFVEGWSPQEWEKILKDPRHPQLNKALLSFHPGSTFKPVTLLAALEAHLVDPKEIIFCPGYYRLGRRVFRCWRRWGHGKVDIVRALAESCDTYFYVLGERLDIDYLADFARKCGFGKASGLGFPGEKPGIVPDRAWKRVRFGERWQKGETLNVAIGQGFLEVNLLQLTRFYAALANGGTLWQPWLVKEASGLEGGPLLQRGPRALGRLPVHPENLRWVIQGLTQAVEGKRGTGRAARVPGILVAGKTGTAQVVRKKTEKDRKDEEVPYEERDHAWFVAFAPVEKPEIVVGVFVEHGGHGGRAAAPIAGKLLRFYFKGERP</sequence>
<keyword evidence="11 14" id="KW-1133">Transmembrane helix</keyword>
<evidence type="ECO:0000259" key="16">
    <source>
        <dbReference type="Pfam" id="PF03717"/>
    </source>
</evidence>
<dbReference type="Pfam" id="PF00905">
    <property type="entry name" value="Transpeptidase"/>
    <property type="match status" value="1"/>
</dbReference>
<feature type="domain" description="Penicillin-binding protein transpeptidase" evidence="15">
    <location>
        <begin position="260"/>
        <end position="595"/>
    </location>
</feature>
<proteinExistence type="predicted"/>
<keyword evidence="7 14" id="KW-0812">Transmembrane</keyword>
<dbReference type="GO" id="GO:0006508">
    <property type="term" value="P:proteolysis"/>
    <property type="evidence" value="ECO:0007669"/>
    <property type="project" value="UniProtKB-KW"/>
</dbReference>
<gene>
    <name evidence="17" type="primary">mrdA</name>
    <name evidence="17" type="ORF">FVE67_04495</name>
</gene>
<evidence type="ECO:0000256" key="12">
    <source>
        <dbReference type="ARBA" id="ARBA00023136"/>
    </source>
</evidence>
<keyword evidence="4" id="KW-0997">Cell inner membrane</keyword>
<dbReference type="GO" id="GO:0008658">
    <property type="term" value="F:penicillin binding"/>
    <property type="evidence" value="ECO:0007669"/>
    <property type="project" value="InterPro"/>
</dbReference>
<dbReference type="NCBIfam" id="TIGR03423">
    <property type="entry name" value="pbp2_mrdA"/>
    <property type="match status" value="1"/>
</dbReference>
<dbReference type="Gene3D" id="3.40.710.10">
    <property type="entry name" value="DD-peptidase/beta-lactamase superfamily"/>
    <property type="match status" value="1"/>
</dbReference>
<evidence type="ECO:0000256" key="1">
    <source>
        <dbReference type="ARBA" id="ARBA00004167"/>
    </source>
</evidence>
<keyword evidence="8 17" id="KW-0378">Hydrolase</keyword>
<keyword evidence="3" id="KW-1003">Cell membrane</keyword>
<dbReference type="SUPFAM" id="SSF56519">
    <property type="entry name" value="Penicillin binding protein dimerisation domain"/>
    <property type="match status" value="1"/>
</dbReference>
<dbReference type="InterPro" id="IPR001460">
    <property type="entry name" value="PCN-bd_Tpept"/>
</dbReference>
<keyword evidence="10" id="KW-0573">Peptidoglycan synthesis</keyword>